<dbReference type="GeneID" id="111133467"/>
<dbReference type="RefSeq" id="XP_022337611.1">
    <property type="nucleotide sequence ID" value="XM_022481903.1"/>
</dbReference>
<keyword evidence="3" id="KW-1185">Reference proteome</keyword>
<proteinExistence type="predicted"/>
<dbReference type="PROSITE" id="PS50082">
    <property type="entry name" value="WD_REPEATS_2"/>
    <property type="match status" value="1"/>
</dbReference>
<dbReference type="PROSITE" id="PS50294">
    <property type="entry name" value="WD_REPEATS_REGION"/>
    <property type="match status" value="1"/>
</dbReference>
<dbReference type="AlphaFoldDB" id="A0A8B8EDG8"/>
<gene>
    <name evidence="4" type="primary">LOC111133467</name>
</gene>
<dbReference type="OrthoDB" id="192402at2759"/>
<dbReference type="InterPro" id="IPR036047">
    <property type="entry name" value="F-box-like_dom_sf"/>
</dbReference>
<reference evidence="4" key="1">
    <citation type="submission" date="2025-08" db="UniProtKB">
        <authorList>
            <consortium name="RefSeq"/>
        </authorList>
    </citation>
    <scope>IDENTIFICATION</scope>
    <source>
        <tissue evidence="4">Whole sample</tissue>
    </source>
</reference>
<dbReference type="SUPFAM" id="SSF81383">
    <property type="entry name" value="F-box domain"/>
    <property type="match status" value="1"/>
</dbReference>
<dbReference type="SMART" id="SM00256">
    <property type="entry name" value="FBOX"/>
    <property type="match status" value="1"/>
</dbReference>
<dbReference type="Gene3D" id="1.20.1280.50">
    <property type="match status" value="1"/>
</dbReference>
<dbReference type="PROSITE" id="PS50181">
    <property type="entry name" value="FBOX"/>
    <property type="match status" value="1"/>
</dbReference>
<dbReference type="InterPro" id="IPR036322">
    <property type="entry name" value="WD40_repeat_dom_sf"/>
</dbReference>
<name>A0A8B8EDG8_CRAVI</name>
<accession>A0A8B8EDG8</accession>
<sequence>MENDWENLTDPILLNIFSFLGQHELNIASKTCKNWFRVAQDESLWKGLAFKTLGSRFTLSTVSWKSELKRLVYHTPVHLHQTCEEHEDEVYNVCFSNSGQFIATCGLDGHVKVWKFGETTELIHSRKVVDPPSYVNYVEFNESETHLLLNCMTGDDGWTSCLLAVLSLEKDFAVVAARHAWFPNFRGTWLSDNTFLNADVLAYFFSNDNVKLVACEFDDHDLVDPELLERPLQDHLSDNNVDMRCILEIRRFEYRPHFAKVIDWSEWNQDSASKRSEDSEEANIKVIILYQQSLEWNADCRIAFFKVNVDSEVPSTAEPIKIVIVNSGCLGVNLSSDHRSITYNLRTIYEEGDRSWYDREVATMVINLSNLEEKPEIFSGIRSLEQSSSLLYFFPNISPDYIVSGSEEYYAVLWDRRSKLIVSKLSHQLPDPDAQNGVSAVAFHPRDQEVVVSVADDCKLRIWMSSNRKRQMQSS</sequence>
<dbReference type="GO" id="GO:0019005">
    <property type="term" value="C:SCF ubiquitin ligase complex"/>
    <property type="evidence" value="ECO:0007669"/>
    <property type="project" value="InterPro"/>
</dbReference>
<evidence type="ECO:0000313" key="4">
    <source>
        <dbReference type="RefSeq" id="XP_022337611.1"/>
    </source>
</evidence>
<dbReference type="PANTHER" id="PTHR20995:SF17">
    <property type="entry name" value="F-BOX_WD REPEAT-CONTAINING PROTEIN 5"/>
    <property type="match status" value="1"/>
</dbReference>
<evidence type="ECO:0000313" key="3">
    <source>
        <dbReference type="Proteomes" id="UP000694844"/>
    </source>
</evidence>
<dbReference type="InterPro" id="IPR001810">
    <property type="entry name" value="F-box_dom"/>
</dbReference>
<dbReference type="GO" id="GO:0080008">
    <property type="term" value="C:Cul4-RING E3 ubiquitin ligase complex"/>
    <property type="evidence" value="ECO:0007669"/>
    <property type="project" value="InterPro"/>
</dbReference>
<dbReference type="InterPro" id="IPR001680">
    <property type="entry name" value="WD40_rpt"/>
</dbReference>
<dbReference type="KEGG" id="cvn:111133467"/>
<dbReference type="SUPFAM" id="SSF50978">
    <property type="entry name" value="WD40 repeat-like"/>
    <property type="match status" value="1"/>
</dbReference>
<evidence type="ECO:0000259" key="2">
    <source>
        <dbReference type="PROSITE" id="PS50181"/>
    </source>
</evidence>
<dbReference type="InterPro" id="IPR042508">
    <property type="entry name" value="FBXW5"/>
</dbReference>
<dbReference type="InterPro" id="IPR015943">
    <property type="entry name" value="WD40/YVTN_repeat-like_dom_sf"/>
</dbReference>
<keyword evidence="1" id="KW-0853">WD repeat</keyword>
<dbReference type="Gene3D" id="2.130.10.10">
    <property type="entry name" value="YVTN repeat-like/Quinoprotein amine dehydrogenase"/>
    <property type="match status" value="2"/>
</dbReference>
<dbReference type="Proteomes" id="UP000694844">
    <property type="component" value="Chromosome 5"/>
</dbReference>
<dbReference type="Pfam" id="PF12937">
    <property type="entry name" value="F-box-like"/>
    <property type="match status" value="1"/>
</dbReference>
<feature type="domain" description="F-box" evidence="2">
    <location>
        <begin position="2"/>
        <end position="48"/>
    </location>
</feature>
<dbReference type="GO" id="GO:0016567">
    <property type="term" value="P:protein ubiquitination"/>
    <property type="evidence" value="ECO:0007669"/>
    <property type="project" value="InterPro"/>
</dbReference>
<evidence type="ECO:0000256" key="1">
    <source>
        <dbReference type="PROSITE-ProRule" id="PRU00221"/>
    </source>
</evidence>
<dbReference type="Pfam" id="PF00400">
    <property type="entry name" value="WD40"/>
    <property type="match status" value="2"/>
</dbReference>
<dbReference type="SMART" id="SM00320">
    <property type="entry name" value="WD40"/>
    <property type="match status" value="2"/>
</dbReference>
<protein>
    <submittedName>
        <fullName evidence="4">F-box/WD repeat-containing protein 5-like</fullName>
    </submittedName>
</protein>
<dbReference type="PANTHER" id="PTHR20995">
    <property type="entry name" value="F-BOX/WD REPEAT-CONTAINING PROTEIN 5"/>
    <property type="match status" value="1"/>
</dbReference>
<feature type="repeat" description="WD" evidence="1">
    <location>
        <begin position="83"/>
        <end position="124"/>
    </location>
</feature>
<organism evidence="3 4">
    <name type="scientific">Crassostrea virginica</name>
    <name type="common">Eastern oyster</name>
    <dbReference type="NCBI Taxonomy" id="6565"/>
    <lineage>
        <taxon>Eukaryota</taxon>
        <taxon>Metazoa</taxon>
        <taxon>Spiralia</taxon>
        <taxon>Lophotrochozoa</taxon>
        <taxon>Mollusca</taxon>
        <taxon>Bivalvia</taxon>
        <taxon>Autobranchia</taxon>
        <taxon>Pteriomorphia</taxon>
        <taxon>Ostreida</taxon>
        <taxon>Ostreoidea</taxon>
        <taxon>Ostreidae</taxon>
        <taxon>Crassostrea</taxon>
    </lineage>
</organism>